<dbReference type="PANTHER" id="PTHR12011:SF433">
    <property type="entry name" value="ADHESION G PROTEIN-COUPLED RECEPTOR E1-LIKE-RELATED"/>
    <property type="match status" value="1"/>
</dbReference>
<keyword evidence="2" id="KW-1003">Cell membrane</keyword>
<evidence type="ECO:0000256" key="6">
    <source>
        <dbReference type="ARBA" id="ARBA00022737"/>
    </source>
</evidence>
<keyword evidence="7 16" id="KW-1133">Transmembrane helix</keyword>
<proteinExistence type="predicted"/>
<dbReference type="InterPro" id="IPR049883">
    <property type="entry name" value="NOTCH1_EGF-like"/>
</dbReference>
<dbReference type="FunFam" id="1.20.1070.10:FF:000136">
    <property type="entry name" value="Adhesion G protein-coupled receptor E5"/>
    <property type="match status" value="1"/>
</dbReference>
<keyword evidence="11" id="KW-0675">Receptor</keyword>
<dbReference type="CDD" id="cd00054">
    <property type="entry name" value="EGF_CA"/>
    <property type="match status" value="2"/>
</dbReference>
<dbReference type="Pfam" id="PF07645">
    <property type="entry name" value="EGF_CA"/>
    <property type="match status" value="2"/>
</dbReference>
<dbReference type="SMART" id="SM00303">
    <property type="entry name" value="GPS"/>
    <property type="match status" value="1"/>
</dbReference>
<dbReference type="GO" id="GO:0030855">
    <property type="term" value="P:epithelial cell differentiation"/>
    <property type="evidence" value="ECO:0007669"/>
    <property type="project" value="UniProtKB-ARBA"/>
</dbReference>
<feature type="compositionally biased region" description="Polar residues" evidence="15">
    <location>
        <begin position="722"/>
        <end position="733"/>
    </location>
</feature>
<feature type="transmembrane region" description="Helical" evidence="16">
    <location>
        <begin position="517"/>
        <end position="539"/>
    </location>
</feature>
<keyword evidence="8" id="KW-0297">G-protein coupled receptor</keyword>
<dbReference type="InterPro" id="IPR000152">
    <property type="entry name" value="EGF-type_Asp/Asn_hydroxyl_site"/>
</dbReference>
<dbReference type="InterPro" id="IPR000742">
    <property type="entry name" value="EGF"/>
</dbReference>
<dbReference type="PROSITE" id="PS00010">
    <property type="entry name" value="ASX_HYDROXYL"/>
    <property type="match status" value="2"/>
</dbReference>
<dbReference type="Proteomes" id="UP000694700">
    <property type="component" value="Unplaced"/>
</dbReference>
<evidence type="ECO:0000256" key="12">
    <source>
        <dbReference type="ARBA" id="ARBA00023180"/>
    </source>
</evidence>
<evidence type="ECO:0000313" key="22">
    <source>
        <dbReference type="Proteomes" id="UP000694700"/>
    </source>
</evidence>
<keyword evidence="12" id="KW-0325">Glycoprotein</keyword>
<evidence type="ECO:0000259" key="20">
    <source>
        <dbReference type="PROSITE" id="PS50261"/>
    </source>
</evidence>
<feature type="region of interest" description="Disordered" evidence="15">
    <location>
        <begin position="722"/>
        <end position="743"/>
    </location>
</feature>
<evidence type="ECO:0000256" key="9">
    <source>
        <dbReference type="ARBA" id="ARBA00023136"/>
    </source>
</evidence>
<dbReference type="PROSITE" id="PS50026">
    <property type="entry name" value="EGF_3"/>
    <property type="match status" value="2"/>
</dbReference>
<reference evidence="21" key="1">
    <citation type="submission" date="2025-05" db="UniProtKB">
        <authorList>
            <consortium name="Ensembl"/>
        </authorList>
    </citation>
    <scope>IDENTIFICATION</scope>
</reference>
<feature type="compositionally biased region" description="Basic and acidic residues" evidence="15">
    <location>
        <begin position="734"/>
        <end position="743"/>
    </location>
</feature>
<feature type="domain" description="GAIN-B" evidence="19">
    <location>
        <begin position="278"/>
        <end position="451"/>
    </location>
</feature>
<evidence type="ECO:0000259" key="19">
    <source>
        <dbReference type="PROSITE" id="PS50221"/>
    </source>
</evidence>
<dbReference type="InterPro" id="IPR057244">
    <property type="entry name" value="GAIN_B"/>
</dbReference>
<evidence type="ECO:0000256" key="17">
    <source>
        <dbReference type="SAM" id="SignalP"/>
    </source>
</evidence>
<dbReference type="InterPro" id="IPR001881">
    <property type="entry name" value="EGF-like_Ca-bd_dom"/>
</dbReference>
<evidence type="ECO:0000256" key="7">
    <source>
        <dbReference type="ARBA" id="ARBA00022989"/>
    </source>
</evidence>
<dbReference type="PRINTS" id="PR00249">
    <property type="entry name" value="GPCRSECRETIN"/>
</dbReference>
<dbReference type="GO" id="GO:0005886">
    <property type="term" value="C:plasma membrane"/>
    <property type="evidence" value="ECO:0007669"/>
    <property type="project" value="UniProtKB-SubCell"/>
</dbReference>
<dbReference type="AlphaFoldDB" id="A0A8C1YG07"/>
<dbReference type="InterPro" id="IPR017981">
    <property type="entry name" value="GPCR_2-like_7TM"/>
</dbReference>
<dbReference type="Gene3D" id="2.60.220.50">
    <property type="match status" value="1"/>
</dbReference>
<feature type="domain" description="EGF-like" evidence="18">
    <location>
        <begin position="88"/>
        <end position="126"/>
    </location>
</feature>
<dbReference type="InterPro" id="IPR046338">
    <property type="entry name" value="GAIN_dom_sf"/>
</dbReference>
<dbReference type="Gene3D" id="1.20.1070.10">
    <property type="entry name" value="Rhodopsin 7-helix transmembrane proteins"/>
    <property type="match status" value="1"/>
</dbReference>
<dbReference type="Pfam" id="PF00002">
    <property type="entry name" value="7tm_2"/>
    <property type="match status" value="1"/>
</dbReference>
<evidence type="ECO:0000256" key="8">
    <source>
        <dbReference type="ARBA" id="ARBA00023040"/>
    </source>
</evidence>
<dbReference type="GO" id="GO:0005509">
    <property type="term" value="F:calcium ion binding"/>
    <property type="evidence" value="ECO:0007669"/>
    <property type="project" value="InterPro"/>
</dbReference>
<evidence type="ECO:0000313" key="21">
    <source>
        <dbReference type="Ensembl" id="ENSCCRP00015002913.1"/>
    </source>
</evidence>
<evidence type="ECO:0000256" key="5">
    <source>
        <dbReference type="ARBA" id="ARBA00022729"/>
    </source>
</evidence>
<dbReference type="SUPFAM" id="SSF57196">
    <property type="entry name" value="EGF/Laminin"/>
    <property type="match status" value="2"/>
</dbReference>
<evidence type="ECO:0000256" key="15">
    <source>
        <dbReference type="SAM" id="MobiDB-lite"/>
    </source>
</evidence>
<dbReference type="GO" id="GO:0004930">
    <property type="term" value="F:G protein-coupled receptor activity"/>
    <property type="evidence" value="ECO:0007669"/>
    <property type="project" value="UniProtKB-KW"/>
</dbReference>
<dbReference type="PANTHER" id="PTHR12011">
    <property type="entry name" value="ADHESION G-PROTEIN COUPLED RECEPTOR"/>
    <property type="match status" value="1"/>
</dbReference>
<dbReference type="GO" id="GO:0007166">
    <property type="term" value="P:cell surface receptor signaling pathway"/>
    <property type="evidence" value="ECO:0007669"/>
    <property type="project" value="InterPro"/>
</dbReference>
<feature type="transmembrane region" description="Helical" evidence="16">
    <location>
        <begin position="643"/>
        <end position="661"/>
    </location>
</feature>
<protein>
    <submittedName>
        <fullName evidence="21">Si:ch211-241f5.3</fullName>
    </submittedName>
</protein>
<evidence type="ECO:0000256" key="10">
    <source>
        <dbReference type="ARBA" id="ARBA00023157"/>
    </source>
</evidence>
<dbReference type="InterPro" id="IPR000203">
    <property type="entry name" value="GPS"/>
</dbReference>
<dbReference type="PROSITE" id="PS50261">
    <property type="entry name" value="G_PROTEIN_RECEP_F2_4"/>
    <property type="match status" value="1"/>
</dbReference>
<dbReference type="GO" id="GO:0007189">
    <property type="term" value="P:adenylate cyclase-activating G protein-coupled receptor signaling pathway"/>
    <property type="evidence" value="ECO:0007669"/>
    <property type="project" value="TreeGrafter"/>
</dbReference>
<dbReference type="SUPFAM" id="SSF81321">
    <property type="entry name" value="Family A G protein-coupled receptor-like"/>
    <property type="match status" value="1"/>
</dbReference>
<feature type="transmembrane region" description="Helical" evidence="16">
    <location>
        <begin position="599"/>
        <end position="622"/>
    </location>
</feature>
<keyword evidence="4 16" id="KW-0812">Transmembrane</keyword>
<feature type="transmembrane region" description="Helical" evidence="16">
    <location>
        <begin position="673"/>
        <end position="695"/>
    </location>
</feature>
<keyword evidence="3 14" id="KW-0245">EGF-like domain</keyword>
<accession>A0A8C1YG07</accession>
<feature type="domain" description="G-protein coupled receptors family 2 profile 2" evidence="20">
    <location>
        <begin position="456"/>
        <end position="696"/>
    </location>
</feature>
<dbReference type="SMART" id="SM00181">
    <property type="entry name" value="EGF"/>
    <property type="match status" value="3"/>
</dbReference>
<dbReference type="Gene3D" id="2.10.25.10">
    <property type="entry name" value="Laminin"/>
    <property type="match status" value="2"/>
</dbReference>
<comment type="caution">
    <text evidence="14">Lacks conserved residue(s) required for the propagation of feature annotation.</text>
</comment>
<evidence type="ECO:0000259" key="18">
    <source>
        <dbReference type="PROSITE" id="PS50026"/>
    </source>
</evidence>
<evidence type="ECO:0000256" key="13">
    <source>
        <dbReference type="ARBA" id="ARBA00023224"/>
    </source>
</evidence>
<keyword evidence="5 17" id="KW-0732">Signal</keyword>
<name>A0A8C1YG07_CYPCA</name>
<dbReference type="InterPro" id="IPR001740">
    <property type="entry name" value="GPCR_2_EMR1-like_rcpt"/>
</dbReference>
<dbReference type="PROSITE" id="PS01187">
    <property type="entry name" value="EGF_CA"/>
    <property type="match status" value="1"/>
</dbReference>
<keyword evidence="13" id="KW-0807">Transducer</keyword>
<evidence type="ECO:0000256" key="3">
    <source>
        <dbReference type="ARBA" id="ARBA00022536"/>
    </source>
</evidence>
<keyword evidence="6" id="KW-0677">Repeat</keyword>
<organism evidence="21 22">
    <name type="scientific">Cyprinus carpio</name>
    <name type="common">Common carp</name>
    <dbReference type="NCBI Taxonomy" id="7962"/>
    <lineage>
        <taxon>Eukaryota</taxon>
        <taxon>Metazoa</taxon>
        <taxon>Chordata</taxon>
        <taxon>Craniata</taxon>
        <taxon>Vertebrata</taxon>
        <taxon>Euteleostomi</taxon>
        <taxon>Actinopterygii</taxon>
        <taxon>Neopterygii</taxon>
        <taxon>Teleostei</taxon>
        <taxon>Ostariophysi</taxon>
        <taxon>Cypriniformes</taxon>
        <taxon>Cyprinidae</taxon>
        <taxon>Cyprininae</taxon>
        <taxon>Cyprinus</taxon>
    </lineage>
</organism>
<comment type="subcellular location">
    <subcellularLocation>
        <location evidence="1">Cell membrane</location>
        <topology evidence="1">Multi-pass membrane protein</topology>
    </subcellularLocation>
</comment>
<evidence type="ECO:0000256" key="1">
    <source>
        <dbReference type="ARBA" id="ARBA00004651"/>
    </source>
</evidence>
<feature type="transmembrane region" description="Helical" evidence="16">
    <location>
        <begin position="559"/>
        <end position="579"/>
    </location>
</feature>
<evidence type="ECO:0000256" key="4">
    <source>
        <dbReference type="ARBA" id="ARBA00022692"/>
    </source>
</evidence>
<evidence type="ECO:0000256" key="16">
    <source>
        <dbReference type="SAM" id="Phobius"/>
    </source>
</evidence>
<dbReference type="Ensembl" id="ENSCCRT00015003059.1">
    <property type="protein sequence ID" value="ENSCCRP00015002913.1"/>
    <property type="gene ID" value="ENSCCRG00015001827.1"/>
</dbReference>
<sequence>MRHKYLLSLVLLLALTENILMQTSCGHGQIQRRGKCVDENECVSDPSICGKNATCFNTVGSYYCQCHKGFTTNSAYNFTQADGIECEDINECVVASIDCGPNTKCVNSEGGYNCTCEAGYLSSNGNDTFNPGQGVQCIGVCDVDKSICGGGVCKNSKDGHECLCSSGFTNYGHNQLKCTELMCDRLLNESKASQAFSEFKKLVSLMTNSCLNQSEPVSMNNSTGDKRDSTQGDGDGERFLQAFLNALDDLLHGGFSSDNAKVSALFSIVESMLKLIGPQLSASQTRRVSAKTDVEMLVKWGNFPPEGDFMMNTSGAQFTSHWDTATGNNHLGFTTAALLSYKGLEESLNCSFDHLKTQQKQTFKINSKVVTATVSNKETTNLTKPINLTFYHLEKKNEKQRPMCVFWDPELDGGAWSTRGCTTVISSADQTDCSCSHLSSFAVLMALYDIGDVYELRVVTLVGLSLSLICFFICIVTFYFVRSIQSTRNTIHLHLCISLFIAYFVFLVGITRTENKVGCAVVAGILHYFFLAAFCWMCLEGVQLFRMVVLVFNTTLRPIYMFAAGYGVPAVIVAISATANASGYGTDKHCWLSIQDGFIWSFYGPVCIIIIANVFFFLITIWKLAEKFSSLNPDLDSLHKIKAFTVTAIAQLCILGIMWVFGCFQFNENTLAMSYIFTILSSLQGVLMFIMHCWLSKQVRDEYAKFLSCICTPQKRKYSEFTSNQTSKQQASRSDTHTGESHI</sequence>
<feature type="signal peptide" evidence="17">
    <location>
        <begin position="1"/>
        <end position="21"/>
    </location>
</feature>
<dbReference type="PROSITE" id="PS50221">
    <property type="entry name" value="GAIN_B"/>
    <property type="match status" value="1"/>
</dbReference>
<dbReference type="PRINTS" id="PR01128">
    <property type="entry name" value="EMR1HORMONER"/>
</dbReference>
<evidence type="ECO:0000256" key="11">
    <source>
        <dbReference type="ARBA" id="ARBA00023170"/>
    </source>
</evidence>
<dbReference type="FunFam" id="2.10.25.10:FF:000038">
    <property type="entry name" value="Fibrillin 2"/>
    <property type="match status" value="2"/>
</dbReference>
<dbReference type="Pfam" id="PF01825">
    <property type="entry name" value="GPS"/>
    <property type="match status" value="1"/>
</dbReference>
<dbReference type="InterPro" id="IPR000832">
    <property type="entry name" value="GPCR_2_secretin-like"/>
</dbReference>
<evidence type="ECO:0000256" key="2">
    <source>
        <dbReference type="ARBA" id="ARBA00022475"/>
    </source>
</evidence>
<keyword evidence="10" id="KW-1015">Disulfide bond</keyword>
<keyword evidence="9 16" id="KW-0472">Membrane</keyword>
<dbReference type="Ensembl" id="ENSCCRT00015003061.1">
    <property type="protein sequence ID" value="ENSCCRP00015002914.1"/>
    <property type="gene ID" value="ENSCCRG00015001827.1"/>
</dbReference>
<feature type="chain" id="PRO_5044677267" evidence="17">
    <location>
        <begin position="22"/>
        <end position="743"/>
    </location>
</feature>
<feature type="transmembrane region" description="Helical" evidence="16">
    <location>
        <begin position="493"/>
        <end position="511"/>
    </location>
</feature>
<evidence type="ECO:0000256" key="14">
    <source>
        <dbReference type="PROSITE-ProRule" id="PRU00076"/>
    </source>
</evidence>
<dbReference type="SMART" id="SM00179">
    <property type="entry name" value="EGF_CA"/>
    <property type="match status" value="3"/>
</dbReference>
<dbReference type="InterPro" id="IPR018097">
    <property type="entry name" value="EGF_Ca-bd_CS"/>
</dbReference>
<feature type="transmembrane region" description="Helical" evidence="16">
    <location>
        <begin position="458"/>
        <end position="481"/>
    </location>
</feature>
<feature type="domain" description="EGF-like" evidence="18">
    <location>
        <begin position="38"/>
        <end position="76"/>
    </location>
</feature>